<proteinExistence type="predicted"/>
<dbReference type="Proteomes" id="UP001142648">
    <property type="component" value="Unassembled WGS sequence"/>
</dbReference>
<name>A0A9X2W3K1_9SPHN</name>
<keyword evidence="2" id="KW-1185">Reference proteome</keyword>
<dbReference type="RefSeq" id="WP_259961978.1">
    <property type="nucleotide sequence ID" value="NZ_JAOAMV010000004.1"/>
</dbReference>
<dbReference type="AlphaFoldDB" id="A0A9X2W3K1"/>
<comment type="caution">
    <text evidence="1">The sequence shown here is derived from an EMBL/GenBank/DDBJ whole genome shotgun (WGS) entry which is preliminary data.</text>
</comment>
<organism evidence="1 2">
    <name type="scientific">Tsuneonella litorea</name>
    <dbReference type="NCBI Taxonomy" id="2976475"/>
    <lineage>
        <taxon>Bacteria</taxon>
        <taxon>Pseudomonadati</taxon>
        <taxon>Pseudomonadota</taxon>
        <taxon>Alphaproteobacteria</taxon>
        <taxon>Sphingomonadales</taxon>
        <taxon>Erythrobacteraceae</taxon>
        <taxon>Tsuneonella</taxon>
    </lineage>
</organism>
<accession>A0A9X2W3K1</accession>
<gene>
    <name evidence="1" type="ORF">N0B51_08940</name>
</gene>
<protein>
    <submittedName>
        <fullName evidence="1">Uncharacterized protein</fullName>
    </submittedName>
</protein>
<sequence length="48" mass="5160">MKLLFLGLVFLSGLWALGYGPDDVTRAARHLAEANASAIDPGEDDAWD</sequence>
<reference evidence="1" key="1">
    <citation type="submission" date="2022-09" db="EMBL/GenBank/DDBJ databases">
        <title>The genome sequence of Tsuneonella sp. YG55.</title>
        <authorList>
            <person name="Liu Y."/>
        </authorList>
    </citation>
    <scope>NUCLEOTIDE SEQUENCE</scope>
    <source>
        <strain evidence="1">YG55</strain>
    </source>
</reference>
<dbReference type="EMBL" id="JAOAMV010000004">
    <property type="protein sequence ID" value="MCT2559106.1"/>
    <property type="molecule type" value="Genomic_DNA"/>
</dbReference>
<evidence type="ECO:0000313" key="1">
    <source>
        <dbReference type="EMBL" id="MCT2559106.1"/>
    </source>
</evidence>
<evidence type="ECO:0000313" key="2">
    <source>
        <dbReference type="Proteomes" id="UP001142648"/>
    </source>
</evidence>